<dbReference type="Proteomes" id="UP000473325">
    <property type="component" value="Unassembled WGS sequence"/>
</dbReference>
<keyword evidence="2" id="KW-1133">Transmembrane helix</keyword>
<gene>
    <name evidence="4" type="ORF">GRQ65_20895</name>
</gene>
<dbReference type="Gene3D" id="2.60.120.260">
    <property type="entry name" value="Galactose-binding domain-like"/>
    <property type="match status" value="1"/>
</dbReference>
<dbReference type="InterPro" id="IPR018513">
    <property type="entry name" value="Cell_synthase_bac"/>
</dbReference>
<feature type="transmembrane region" description="Helical" evidence="2">
    <location>
        <begin position="596"/>
        <end position="616"/>
    </location>
</feature>
<evidence type="ECO:0008006" key="6">
    <source>
        <dbReference type="Google" id="ProtNLM"/>
    </source>
</evidence>
<feature type="chain" id="PRO_5027044753" description="Cellulose biosynthesis cyclic di-GMP-binding regulatory protein BcsB" evidence="3">
    <location>
        <begin position="24"/>
        <end position="690"/>
    </location>
</feature>
<feature type="compositionally biased region" description="Pro residues" evidence="1">
    <location>
        <begin position="666"/>
        <end position="675"/>
    </location>
</feature>
<evidence type="ECO:0000313" key="4">
    <source>
        <dbReference type="EMBL" id="MXG92005.1"/>
    </source>
</evidence>
<evidence type="ECO:0000256" key="1">
    <source>
        <dbReference type="SAM" id="MobiDB-lite"/>
    </source>
</evidence>
<evidence type="ECO:0000256" key="3">
    <source>
        <dbReference type="SAM" id="SignalP"/>
    </source>
</evidence>
<proteinExistence type="predicted"/>
<feature type="signal peptide" evidence="3">
    <location>
        <begin position="1"/>
        <end position="23"/>
    </location>
</feature>
<accession>A0A6L7F438</accession>
<name>A0A6L7F438_9ACTN</name>
<keyword evidence="2" id="KW-0472">Membrane</keyword>
<dbReference type="RefSeq" id="WP_160879946.1">
    <property type="nucleotide sequence ID" value="NZ_WUEK01000017.1"/>
</dbReference>
<reference evidence="4 5" key="1">
    <citation type="submission" date="2019-12" db="EMBL/GenBank/DDBJ databases">
        <authorList>
            <person name="Kun Z."/>
        </authorList>
    </citation>
    <scope>NUCLEOTIDE SEQUENCE [LARGE SCALE GENOMIC DNA]</scope>
    <source>
        <strain evidence="4 5">YIM 123512</strain>
    </source>
</reference>
<keyword evidence="3" id="KW-0732">Signal</keyword>
<sequence length="690" mass="70658">MATLASTALSVGLVLATPAASQADSALVPGTMSSDNVGTSTFSVPVPSGVVPSAISAILTQPALVEGGTVVFSVNGRPVLSVASTLYRKVSIPVTPADVVADGTIALSVSTAGVAAAGATCTPPAGTAALRRIALQYTGVETAPTSPGTFFPPSSAGVNVQIPQDADQATITAGLTAVAALAVQYDDDTPIALVTKTPASTKVVATQRLVVLTPGPAGEVNAEVSSTNGVPTLTLTGSGDALVAAARALSTETLGLSGTSAQNPSQQAKPRNTATTRTLGSLQVGDLTLSGYGSVTRDLELRQDSFGQPVDSMKVHLEGTHTAFAEGSGARLDIRANGALVASQNLGQESAFSVDFSVPANELRSVNDLSLTLNALAPDGSACTPASVPAAEVDIDTASSTVAVTPGTGEAEGFQLFPQILEGTLPVALKAVQGEATAAINAAAIIVDIQRAAGSLLDIQLMTPDRFLADDRSGLFIGAVASDSQALDAPLKLSATRLLDREDSTVEVTSQDPYAVLESIDRDDRLVLMLGSWATGDKAADGILARKVVDFVGSTGWADLEGDLVIADEANPAFATASRSLAPHQEVEEETSYAKWFVAGIALLLLLLALQVFLAIRRDRRVSRAEEEEPRRGPAYVEDEAHEVDDLGDVDDLDVLEGTDDRGTTPAPPTAPPAQPKAAPTTKPRPKKKP</sequence>
<dbReference type="GO" id="GO:0006011">
    <property type="term" value="P:UDP-alpha-D-glucose metabolic process"/>
    <property type="evidence" value="ECO:0007669"/>
    <property type="project" value="InterPro"/>
</dbReference>
<feature type="compositionally biased region" description="Basic and acidic residues" evidence="1">
    <location>
        <begin position="623"/>
        <end position="632"/>
    </location>
</feature>
<evidence type="ECO:0000313" key="5">
    <source>
        <dbReference type="Proteomes" id="UP000473325"/>
    </source>
</evidence>
<organism evidence="4 5">
    <name type="scientific">Nocardioides flavescens</name>
    <dbReference type="NCBI Taxonomy" id="2691959"/>
    <lineage>
        <taxon>Bacteria</taxon>
        <taxon>Bacillati</taxon>
        <taxon>Actinomycetota</taxon>
        <taxon>Actinomycetes</taxon>
        <taxon>Propionibacteriales</taxon>
        <taxon>Nocardioidaceae</taxon>
        <taxon>Nocardioides</taxon>
    </lineage>
</organism>
<feature type="compositionally biased region" description="Acidic residues" evidence="1">
    <location>
        <begin position="637"/>
        <end position="658"/>
    </location>
</feature>
<keyword evidence="2" id="KW-0812">Transmembrane</keyword>
<dbReference type="AlphaFoldDB" id="A0A6L7F438"/>
<feature type="region of interest" description="Disordered" evidence="1">
    <location>
        <begin position="623"/>
        <end position="690"/>
    </location>
</feature>
<dbReference type="EMBL" id="WUEK01000017">
    <property type="protein sequence ID" value="MXG92005.1"/>
    <property type="molecule type" value="Genomic_DNA"/>
</dbReference>
<comment type="caution">
    <text evidence="4">The sequence shown here is derived from an EMBL/GenBank/DDBJ whole genome shotgun (WGS) entry which is preliminary data.</text>
</comment>
<dbReference type="GO" id="GO:0016020">
    <property type="term" value="C:membrane"/>
    <property type="evidence" value="ECO:0007669"/>
    <property type="project" value="InterPro"/>
</dbReference>
<dbReference type="Pfam" id="PF03170">
    <property type="entry name" value="BcsB"/>
    <property type="match status" value="1"/>
</dbReference>
<evidence type="ECO:0000256" key="2">
    <source>
        <dbReference type="SAM" id="Phobius"/>
    </source>
</evidence>
<keyword evidence="5" id="KW-1185">Reference proteome</keyword>
<protein>
    <recommendedName>
        <fullName evidence="6">Cellulose biosynthesis cyclic di-GMP-binding regulatory protein BcsB</fullName>
    </recommendedName>
</protein>